<protein>
    <submittedName>
        <fullName evidence="1">Uncharacterized protein</fullName>
    </submittedName>
</protein>
<comment type="caution">
    <text evidence="1">The sequence shown here is derived from an EMBL/GenBank/DDBJ whole genome shotgun (WGS) entry which is preliminary data.</text>
</comment>
<feature type="non-terminal residue" evidence="1">
    <location>
        <position position="37"/>
    </location>
</feature>
<sequence length="37" mass="4031">MGIGGKLLNMITGMYRTPKIVVRVGNTVSNYADYHCG</sequence>
<dbReference type="Proteomes" id="UP000187429">
    <property type="component" value="Unassembled WGS sequence"/>
</dbReference>
<dbReference type="AlphaFoldDB" id="A0A1R1XT06"/>
<accession>A0A1R1XT06</accession>
<evidence type="ECO:0000313" key="1">
    <source>
        <dbReference type="EMBL" id="OMJ17679.1"/>
    </source>
</evidence>
<evidence type="ECO:0000313" key="2">
    <source>
        <dbReference type="Proteomes" id="UP000187429"/>
    </source>
</evidence>
<proteinExistence type="predicted"/>
<dbReference type="EMBL" id="LSSM01003504">
    <property type="protein sequence ID" value="OMJ17679.1"/>
    <property type="molecule type" value="Genomic_DNA"/>
</dbReference>
<reference evidence="2" key="1">
    <citation type="submission" date="2017-01" db="EMBL/GenBank/DDBJ databases">
        <authorList>
            <person name="Wang Y."/>
            <person name="White M."/>
            <person name="Kvist S."/>
            <person name="Moncalvo J.-M."/>
        </authorList>
    </citation>
    <scope>NUCLEOTIDE SEQUENCE [LARGE SCALE GENOMIC DNA]</scope>
    <source>
        <strain evidence="2">ID-206-W2</strain>
    </source>
</reference>
<gene>
    <name evidence="1" type="ORF">AYI69_g7333</name>
</gene>
<organism evidence="1 2">
    <name type="scientific">Smittium culicis</name>
    <dbReference type="NCBI Taxonomy" id="133412"/>
    <lineage>
        <taxon>Eukaryota</taxon>
        <taxon>Fungi</taxon>
        <taxon>Fungi incertae sedis</taxon>
        <taxon>Zoopagomycota</taxon>
        <taxon>Kickxellomycotina</taxon>
        <taxon>Harpellomycetes</taxon>
        <taxon>Harpellales</taxon>
        <taxon>Legeriomycetaceae</taxon>
        <taxon>Smittium</taxon>
    </lineage>
</organism>
<keyword evidence="2" id="KW-1185">Reference proteome</keyword>
<name>A0A1R1XT06_9FUNG</name>